<sequence>MLVQAKEWGRFIPGVRMYKGKKTFFYNGEKLRDENGLLSLIIYDEKERDSWEVIIILPGVEIIPQMTFFECRNIEGVIMSDTVQSIELFAFGDCFSLEFVNFSRNVEYIGEGAFWYCKSLSSVFIPPSCVEIGDNVFAACEKLLILGMSQETQVGMGVFQCTALLEASPLEVFDEDGGHYDEEEDEEEVTQWIKSINNEEVYALHRACSSFNPQYEIVYSLVKRQGIKAMKMPNGIGITPSQYLSANIFADISEKEIIKRYISEMMREII</sequence>
<accession>A0AAD3H5Y1</accession>
<protein>
    <recommendedName>
        <fullName evidence="3">Leucine-rich repeat domain-containing protein</fullName>
    </recommendedName>
</protein>
<keyword evidence="2" id="KW-1185">Reference proteome</keyword>
<name>A0AAD3H5Y1_9STRA</name>
<dbReference type="InterPro" id="IPR053139">
    <property type="entry name" value="Surface_bspA-like"/>
</dbReference>
<dbReference type="PANTHER" id="PTHR45661">
    <property type="entry name" value="SURFACE ANTIGEN"/>
    <property type="match status" value="1"/>
</dbReference>
<evidence type="ECO:0008006" key="3">
    <source>
        <dbReference type="Google" id="ProtNLM"/>
    </source>
</evidence>
<dbReference type="PANTHER" id="PTHR45661:SF3">
    <property type="entry name" value="IG-LIKE DOMAIN-CONTAINING PROTEIN"/>
    <property type="match status" value="1"/>
</dbReference>
<evidence type="ECO:0000313" key="2">
    <source>
        <dbReference type="Proteomes" id="UP001054902"/>
    </source>
</evidence>
<evidence type="ECO:0000313" key="1">
    <source>
        <dbReference type="EMBL" id="GFH51605.1"/>
    </source>
</evidence>
<dbReference type="EMBL" id="BLLK01000045">
    <property type="protein sequence ID" value="GFH51605.1"/>
    <property type="molecule type" value="Genomic_DNA"/>
</dbReference>
<organism evidence="1 2">
    <name type="scientific">Chaetoceros tenuissimus</name>
    <dbReference type="NCBI Taxonomy" id="426638"/>
    <lineage>
        <taxon>Eukaryota</taxon>
        <taxon>Sar</taxon>
        <taxon>Stramenopiles</taxon>
        <taxon>Ochrophyta</taxon>
        <taxon>Bacillariophyta</taxon>
        <taxon>Coscinodiscophyceae</taxon>
        <taxon>Chaetocerotophycidae</taxon>
        <taxon>Chaetocerotales</taxon>
        <taxon>Chaetocerotaceae</taxon>
        <taxon>Chaetoceros</taxon>
    </lineage>
</organism>
<gene>
    <name evidence="1" type="ORF">CTEN210_08081</name>
</gene>
<comment type="caution">
    <text evidence="1">The sequence shown here is derived from an EMBL/GenBank/DDBJ whole genome shotgun (WGS) entry which is preliminary data.</text>
</comment>
<reference evidence="1 2" key="1">
    <citation type="journal article" date="2021" name="Sci. Rep.">
        <title>The genome of the diatom Chaetoceros tenuissimus carries an ancient integrated fragment of an extant virus.</title>
        <authorList>
            <person name="Hongo Y."/>
            <person name="Kimura K."/>
            <person name="Takaki Y."/>
            <person name="Yoshida Y."/>
            <person name="Baba S."/>
            <person name="Kobayashi G."/>
            <person name="Nagasaki K."/>
            <person name="Hano T."/>
            <person name="Tomaru Y."/>
        </authorList>
    </citation>
    <scope>NUCLEOTIDE SEQUENCE [LARGE SCALE GENOMIC DNA]</scope>
    <source>
        <strain evidence="1 2">NIES-3715</strain>
    </source>
</reference>
<proteinExistence type="predicted"/>
<dbReference type="InterPro" id="IPR026906">
    <property type="entry name" value="LRR_5"/>
</dbReference>
<dbReference type="AlphaFoldDB" id="A0AAD3H5Y1"/>
<dbReference type="Pfam" id="PF13306">
    <property type="entry name" value="LRR_5"/>
    <property type="match status" value="1"/>
</dbReference>
<dbReference type="InterPro" id="IPR032675">
    <property type="entry name" value="LRR_dom_sf"/>
</dbReference>
<dbReference type="Gene3D" id="3.80.10.10">
    <property type="entry name" value="Ribonuclease Inhibitor"/>
    <property type="match status" value="1"/>
</dbReference>
<dbReference type="SUPFAM" id="SSF52058">
    <property type="entry name" value="L domain-like"/>
    <property type="match status" value="1"/>
</dbReference>
<dbReference type="Proteomes" id="UP001054902">
    <property type="component" value="Unassembled WGS sequence"/>
</dbReference>